<dbReference type="Proteomes" id="UP000324800">
    <property type="component" value="Unassembled WGS sequence"/>
</dbReference>
<comment type="caution">
    <text evidence="1">The sequence shown here is derived from an EMBL/GenBank/DDBJ whole genome shotgun (WGS) entry which is preliminary data.</text>
</comment>
<protein>
    <submittedName>
        <fullName evidence="1">Uncharacterized protein</fullName>
    </submittedName>
</protein>
<dbReference type="EMBL" id="SNRW01041492">
    <property type="protein sequence ID" value="KAA6337041.1"/>
    <property type="molecule type" value="Genomic_DNA"/>
</dbReference>
<dbReference type="AlphaFoldDB" id="A0A5J4RVQ9"/>
<reference evidence="1 2" key="1">
    <citation type="submission" date="2019-03" db="EMBL/GenBank/DDBJ databases">
        <title>Single cell metagenomics reveals metabolic interactions within the superorganism composed of flagellate Streblomastix strix and complex community of Bacteroidetes bacteria on its surface.</title>
        <authorList>
            <person name="Treitli S.C."/>
            <person name="Kolisko M."/>
            <person name="Husnik F."/>
            <person name="Keeling P."/>
            <person name="Hampl V."/>
        </authorList>
    </citation>
    <scope>NUCLEOTIDE SEQUENCE [LARGE SCALE GENOMIC DNA]</scope>
    <source>
        <strain evidence="1">ST1C</strain>
    </source>
</reference>
<organism evidence="1 2">
    <name type="scientific">Streblomastix strix</name>
    <dbReference type="NCBI Taxonomy" id="222440"/>
    <lineage>
        <taxon>Eukaryota</taxon>
        <taxon>Metamonada</taxon>
        <taxon>Preaxostyla</taxon>
        <taxon>Oxymonadida</taxon>
        <taxon>Streblomastigidae</taxon>
        <taxon>Streblomastix</taxon>
    </lineage>
</organism>
<sequence length="31" mass="3410">SIYRISRLIMCFFNDGIVRPPPAPACGSLNT</sequence>
<evidence type="ECO:0000313" key="1">
    <source>
        <dbReference type="EMBL" id="KAA6337041.1"/>
    </source>
</evidence>
<evidence type="ECO:0000313" key="2">
    <source>
        <dbReference type="Proteomes" id="UP000324800"/>
    </source>
</evidence>
<gene>
    <name evidence="1" type="ORF">EZS28_052825</name>
</gene>
<feature type="non-terminal residue" evidence="1">
    <location>
        <position position="1"/>
    </location>
</feature>
<name>A0A5J4RVQ9_9EUKA</name>
<accession>A0A5J4RVQ9</accession>
<proteinExistence type="predicted"/>